<keyword evidence="2" id="KW-1185">Reference proteome</keyword>
<dbReference type="AlphaFoldDB" id="U5D8P7"/>
<name>U5D8P7_AMBTC</name>
<evidence type="ECO:0000313" key="1">
    <source>
        <dbReference type="EMBL" id="ERN16763.1"/>
    </source>
</evidence>
<sequence length="73" mass="8041">MLERGMKVDSRTRDSVTIGYHRLPTVRRPGEAGGLTFSLYFSGTVGIRGASASKQRHGLLKVGSLRYRSVKAF</sequence>
<evidence type="ECO:0000313" key="2">
    <source>
        <dbReference type="Proteomes" id="UP000017836"/>
    </source>
</evidence>
<reference evidence="2" key="1">
    <citation type="journal article" date="2013" name="Science">
        <title>The Amborella genome and the evolution of flowering plants.</title>
        <authorList>
            <consortium name="Amborella Genome Project"/>
        </authorList>
    </citation>
    <scope>NUCLEOTIDE SEQUENCE [LARGE SCALE GENOMIC DNA]</scope>
</reference>
<gene>
    <name evidence="1" type="ORF">AMTR_s00057p00052360</name>
</gene>
<dbReference type="Gramene" id="ERN16763">
    <property type="protein sequence ID" value="ERN16763"/>
    <property type="gene ID" value="AMTR_s00057p00052360"/>
</dbReference>
<accession>U5D8P7</accession>
<dbReference type="EMBL" id="KI392405">
    <property type="protein sequence ID" value="ERN16763.1"/>
    <property type="molecule type" value="Genomic_DNA"/>
</dbReference>
<organism evidence="1 2">
    <name type="scientific">Amborella trichopoda</name>
    <dbReference type="NCBI Taxonomy" id="13333"/>
    <lineage>
        <taxon>Eukaryota</taxon>
        <taxon>Viridiplantae</taxon>
        <taxon>Streptophyta</taxon>
        <taxon>Embryophyta</taxon>
        <taxon>Tracheophyta</taxon>
        <taxon>Spermatophyta</taxon>
        <taxon>Magnoliopsida</taxon>
        <taxon>Amborellales</taxon>
        <taxon>Amborellaceae</taxon>
        <taxon>Amborella</taxon>
    </lineage>
</organism>
<protein>
    <submittedName>
        <fullName evidence="1">Uncharacterized protein</fullName>
    </submittedName>
</protein>
<dbReference type="HOGENOM" id="CLU_2708138_0_0_1"/>
<dbReference type="Proteomes" id="UP000017836">
    <property type="component" value="Unassembled WGS sequence"/>
</dbReference>
<proteinExistence type="predicted"/>